<evidence type="ECO:0000256" key="2">
    <source>
        <dbReference type="ARBA" id="ARBA00022448"/>
    </source>
</evidence>
<dbReference type="Pfam" id="PF00528">
    <property type="entry name" value="BPD_transp_1"/>
    <property type="match status" value="1"/>
</dbReference>
<dbReference type="CDD" id="cd06261">
    <property type="entry name" value="TM_PBP2"/>
    <property type="match status" value="1"/>
</dbReference>
<evidence type="ECO:0000256" key="3">
    <source>
        <dbReference type="ARBA" id="ARBA00022475"/>
    </source>
</evidence>
<keyword evidence="5 7" id="KW-1133">Transmembrane helix</keyword>
<comment type="subcellular location">
    <subcellularLocation>
        <location evidence="1 7">Cell membrane</location>
        <topology evidence="1 7">Multi-pass membrane protein</topology>
    </subcellularLocation>
</comment>
<dbReference type="InterPro" id="IPR000515">
    <property type="entry name" value="MetI-like"/>
</dbReference>
<feature type="domain" description="ABC transmembrane type-1" evidence="8">
    <location>
        <begin position="71"/>
        <end position="260"/>
    </location>
</feature>
<organism evidence="9 10">
    <name type="scientific">Uliginosibacterium paludis</name>
    <dbReference type="NCBI Taxonomy" id="1615952"/>
    <lineage>
        <taxon>Bacteria</taxon>
        <taxon>Pseudomonadati</taxon>
        <taxon>Pseudomonadota</taxon>
        <taxon>Betaproteobacteria</taxon>
        <taxon>Rhodocyclales</taxon>
        <taxon>Zoogloeaceae</taxon>
        <taxon>Uliginosibacterium</taxon>
    </lineage>
</organism>
<feature type="transmembrane region" description="Helical" evidence="7">
    <location>
        <begin position="106"/>
        <end position="127"/>
    </location>
</feature>
<proteinExistence type="inferred from homology"/>
<keyword evidence="3" id="KW-1003">Cell membrane</keyword>
<feature type="transmembrane region" description="Helical" evidence="7">
    <location>
        <begin position="133"/>
        <end position="150"/>
    </location>
</feature>
<dbReference type="Proteomes" id="UP001548590">
    <property type="component" value="Unassembled WGS sequence"/>
</dbReference>
<dbReference type="SUPFAM" id="SSF161098">
    <property type="entry name" value="MetI-like"/>
    <property type="match status" value="1"/>
</dbReference>
<dbReference type="PANTHER" id="PTHR43386">
    <property type="entry name" value="OLIGOPEPTIDE TRANSPORT SYSTEM PERMEASE PROTEIN APPC"/>
    <property type="match status" value="1"/>
</dbReference>
<name>A0ABV2CT54_9RHOO</name>
<dbReference type="EMBL" id="JBEWLZ010000009">
    <property type="protein sequence ID" value="MET1491101.1"/>
    <property type="molecule type" value="Genomic_DNA"/>
</dbReference>
<comment type="similarity">
    <text evidence="7">Belongs to the binding-protein-dependent transport system permease family.</text>
</comment>
<evidence type="ECO:0000256" key="5">
    <source>
        <dbReference type="ARBA" id="ARBA00022989"/>
    </source>
</evidence>
<evidence type="ECO:0000256" key="4">
    <source>
        <dbReference type="ARBA" id="ARBA00022692"/>
    </source>
</evidence>
<keyword evidence="2 7" id="KW-0813">Transport</keyword>
<sequence>MPDQQTSPFIHRTGFGLLLLVGAFALAGPALVGVDPAAQSLGDSLLPPDARHWLGTDVFGRSVLARLAQAAQRSLGLALLAALSAALPGVLAGVCASWCGGRIERALVMLADACMAVPGLLLVMLFAAMAPGHYWALYAGLALSLWVEYFRMARAASRPVLHGDAVQASRLLGFGRRYILRHHVLPALAPLLATLLPLSVAQAVLALAALGFIGVGLQPPTAELGVMMIEFFPFYSEAPWLIAAPVTLLVFLVLGMMLLAGNKEHT</sequence>
<keyword evidence="10" id="KW-1185">Reference proteome</keyword>
<dbReference type="PANTHER" id="PTHR43386:SF1">
    <property type="entry name" value="D,D-DIPEPTIDE TRANSPORT SYSTEM PERMEASE PROTEIN DDPC-RELATED"/>
    <property type="match status" value="1"/>
</dbReference>
<evidence type="ECO:0000313" key="9">
    <source>
        <dbReference type="EMBL" id="MET1491101.1"/>
    </source>
</evidence>
<evidence type="ECO:0000256" key="7">
    <source>
        <dbReference type="RuleBase" id="RU363032"/>
    </source>
</evidence>
<dbReference type="InterPro" id="IPR035906">
    <property type="entry name" value="MetI-like_sf"/>
</dbReference>
<dbReference type="PROSITE" id="PS50928">
    <property type="entry name" value="ABC_TM1"/>
    <property type="match status" value="1"/>
</dbReference>
<keyword evidence="4 7" id="KW-0812">Transmembrane</keyword>
<evidence type="ECO:0000256" key="1">
    <source>
        <dbReference type="ARBA" id="ARBA00004651"/>
    </source>
</evidence>
<accession>A0ABV2CT54</accession>
<gene>
    <name evidence="9" type="ORF">ABVT11_14775</name>
</gene>
<evidence type="ECO:0000313" key="10">
    <source>
        <dbReference type="Proteomes" id="UP001548590"/>
    </source>
</evidence>
<comment type="caution">
    <text evidence="9">The sequence shown here is derived from an EMBL/GenBank/DDBJ whole genome shotgun (WGS) entry which is preliminary data.</text>
</comment>
<evidence type="ECO:0000259" key="8">
    <source>
        <dbReference type="PROSITE" id="PS50928"/>
    </source>
</evidence>
<evidence type="ECO:0000256" key="6">
    <source>
        <dbReference type="ARBA" id="ARBA00023136"/>
    </source>
</evidence>
<reference evidence="9 10" key="1">
    <citation type="submission" date="2024-07" db="EMBL/GenBank/DDBJ databases">
        <title>Uliginosibacterium paludis KCTC:42655.</title>
        <authorList>
            <person name="Kim M.K."/>
        </authorList>
    </citation>
    <scope>NUCLEOTIDE SEQUENCE [LARGE SCALE GENOMIC DNA]</scope>
    <source>
        <strain evidence="9 10">KCTC 42655</strain>
    </source>
</reference>
<feature type="transmembrane region" description="Helical" evidence="7">
    <location>
        <begin position="75"/>
        <end position="99"/>
    </location>
</feature>
<feature type="transmembrane region" description="Helical" evidence="7">
    <location>
        <begin position="185"/>
        <end position="218"/>
    </location>
</feature>
<keyword evidence="6 7" id="KW-0472">Membrane</keyword>
<dbReference type="RefSeq" id="WP_345928786.1">
    <property type="nucleotide sequence ID" value="NZ_JBDIVF010000007.1"/>
</dbReference>
<dbReference type="InterPro" id="IPR050366">
    <property type="entry name" value="BP-dependent_transpt_permease"/>
</dbReference>
<feature type="transmembrane region" description="Helical" evidence="7">
    <location>
        <begin position="238"/>
        <end position="260"/>
    </location>
</feature>
<protein>
    <submittedName>
        <fullName evidence="9">ABC transporter permease</fullName>
    </submittedName>
</protein>
<dbReference type="Gene3D" id="1.10.3720.10">
    <property type="entry name" value="MetI-like"/>
    <property type="match status" value="1"/>
</dbReference>